<feature type="transmembrane region" description="Helical" evidence="5">
    <location>
        <begin position="456"/>
        <end position="475"/>
    </location>
</feature>
<dbReference type="FunFam" id="3.60.21.10:FF:000093">
    <property type="entry name" value="Cell division cycle-related protein"/>
    <property type="match status" value="1"/>
</dbReference>
<accession>A0A1G4KHS5</accession>
<evidence type="ECO:0000313" key="7">
    <source>
        <dbReference type="EMBL" id="SCV04121.1"/>
    </source>
</evidence>
<dbReference type="PANTHER" id="PTHR13315">
    <property type="entry name" value="METALLO PHOSPHOESTERASE RELATED"/>
    <property type="match status" value="1"/>
</dbReference>
<evidence type="ECO:0000259" key="6">
    <source>
        <dbReference type="Pfam" id="PF00149"/>
    </source>
</evidence>
<dbReference type="GO" id="GO:0016020">
    <property type="term" value="C:membrane"/>
    <property type="evidence" value="ECO:0007669"/>
    <property type="project" value="UniProtKB-SubCell"/>
</dbReference>
<evidence type="ECO:0000256" key="4">
    <source>
        <dbReference type="ARBA" id="ARBA00023136"/>
    </source>
</evidence>
<feature type="transmembrane region" description="Helical" evidence="5">
    <location>
        <begin position="382"/>
        <end position="402"/>
    </location>
</feature>
<gene>
    <name evidence="7" type="ORF">LANO_0G08284G</name>
</gene>
<feature type="transmembrane region" description="Helical" evidence="5">
    <location>
        <begin position="39"/>
        <end position="58"/>
    </location>
</feature>
<evidence type="ECO:0000256" key="1">
    <source>
        <dbReference type="ARBA" id="ARBA00004141"/>
    </source>
</evidence>
<sequence>MSYRRRDKEAESFAYNGSGEKNVPLRPKMDQKRQGWPKVYWRHLASLLCLWICLVQYYEVTFVKRAINRCKWSNWEHWPKTADPHHMAVLADPQIMDAHSYPGRPWIVNFFTQNVLDNYHARNWKQIHHTLDPDSTFFLGDLFDGGRRWNDSAWISEYVRFNSIFPKKPNRLTVMSLPGNHDIGFGDTVVEESLSRFKSFFGDPSSKWEVGNHTIVLLDTISLSDSKSERVSSVPRDFLNRFAESPKSNPRILFTHVPLWRDPVSQTCGPDRESKKPFPMEQGLQYQTVIDVDISQEVLTKIEPSLVLSGDDHDFCRVNHKYHSKRGQETAEEVTVKSCAMNMGISRPAIQLLSLYNPQDSLASEETYHTNICYLPNPYKALKMYICTYVGTILFLVWVHFFPKSFNKIFTSIVDRKTREVINVLPIATKKLDVRASRDEMNELFAGDGSTKFKQFVMNASVMTSMIFLIFTFYYKQA</sequence>
<dbReference type="Proteomes" id="UP000189911">
    <property type="component" value="Chromosome G"/>
</dbReference>
<evidence type="ECO:0000313" key="8">
    <source>
        <dbReference type="Proteomes" id="UP000189911"/>
    </source>
</evidence>
<dbReference type="AlphaFoldDB" id="A0A1G4KHS5"/>
<dbReference type="OrthoDB" id="5977743at2759"/>
<reference evidence="8" key="1">
    <citation type="submission" date="2016-03" db="EMBL/GenBank/DDBJ databases">
        <authorList>
            <person name="Devillers Hugo."/>
        </authorList>
    </citation>
    <scope>NUCLEOTIDE SEQUENCE [LARGE SCALE GENOMIC DNA]</scope>
</reference>
<dbReference type="InterPro" id="IPR004843">
    <property type="entry name" value="Calcineurin-like_PHP"/>
</dbReference>
<proteinExistence type="predicted"/>
<protein>
    <submittedName>
        <fullName evidence="7">LANO_0G08284g1_1</fullName>
    </submittedName>
</protein>
<dbReference type="GO" id="GO:0005783">
    <property type="term" value="C:endoplasmic reticulum"/>
    <property type="evidence" value="ECO:0007669"/>
    <property type="project" value="TreeGrafter"/>
</dbReference>
<comment type="subcellular location">
    <subcellularLocation>
        <location evidence="1">Membrane</location>
        <topology evidence="1">Multi-pass membrane protein</topology>
    </subcellularLocation>
</comment>
<organism evidence="7 8">
    <name type="scientific">Lachancea nothofagi CBS 11611</name>
    <dbReference type="NCBI Taxonomy" id="1266666"/>
    <lineage>
        <taxon>Eukaryota</taxon>
        <taxon>Fungi</taxon>
        <taxon>Dikarya</taxon>
        <taxon>Ascomycota</taxon>
        <taxon>Saccharomycotina</taxon>
        <taxon>Saccharomycetes</taxon>
        <taxon>Saccharomycetales</taxon>
        <taxon>Saccharomycetaceae</taxon>
        <taxon>Lachancea</taxon>
    </lineage>
</organism>
<evidence type="ECO:0000256" key="5">
    <source>
        <dbReference type="SAM" id="Phobius"/>
    </source>
</evidence>
<dbReference type="Gene3D" id="3.60.21.10">
    <property type="match status" value="1"/>
</dbReference>
<dbReference type="PANTHER" id="PTHR13315:SF4">
    <property type="entry name" value="METALLOPHOSPHOESTERASE, ISOFORM E"/>
    <property type="match status" value="1"/>
</dbReference>
<keyword evidence="8" id="KW-1185">Reference proteome</keyword>
<feature type="domain" description="Calcineurin-like phosphoesterase" evidence="6">
    <location>
        <begin position="123"/>
        <end position="313"/>
    </location>
</feature>
<dbReference type="InterPro" id="IPR033308">
    <property type="entry name" value="PGAP5/Cdc1/Ted1"/>
</dbReference>
<dbReference type="GO" id="GO:0016787">
    <property type="term" value="F:hydrolase activity"/>
    <property type="evidence" value="ECO:0007669"/>
    <property type="project" value="InterPro"/>
</dbReference>
<evidence type="ECO:0000256" key="3">
    <source>
        <dbReference type="ARBA" id="ARBA00022989"/>
    </source>
</evidence>
<dbReference type="SUPFAM" id="SSF56300">
    <property type="entry name" value="Metallo-dependent phosphatases"/>
    <property type="match status" value="1"/>
</dbReference>
<keyword evidence="3 5" id="KW-1133">Transmembrane helix</keyword>
<dbReference type="EMBL" id="LT598453">
    <property type="protein sequence ID" value="SCV04121.1"/>
    <property type="molecule type" value="Genomic_DNA"/>
</dbReference>
<dbReference type="GO" id="GO:0006506">
    <property type="term" value="P:GPI anchor biosynthetic process"/>
    <property type="evidence" value="ECO:0007669"/>
    <property type="project" value="InterPro"/>
</dbReference>
<keyword evidence="4 5" id="KW-0472">Membrane</keyword>
<dbReference type="InterPro" id="IPR029052">
    <property type="entry name" value="Metallo-depent_PP-like"/>
</dbReference>
<keyword evidence="2 5" id="KW-0812">Transmembrane</keyword>
<dbReference type="Pfam" id="PF00149">
    <property type="entry name" value="Metallophos"/>
    <property type="match status" value="1"/>
</dbReference>
<name>A0A1G4KHS5_9SACH</name>
<evidence type="ECO:0000256" key="2">
    <source>
        <dbReference type="ARBA" id="ARBA00022692"/>
    </source>
</evidence>